<comment type="similarity">
    <text evidence="1">Belongs to the universal stress protein A family.</text>
</comment>
<keyword evidence="4" id="KW-1185">Reference proteome</keyword>
<evidence type="ECO:0000313" key="3">
    <source>
        <dbReference type="EMBL" id="SIO16252.1"/>
    </source>
</evidence>
<dbReference type="InterPro" id="IPR006015">
    <property type="entry name" value="Universal_stress_UspA"/>
</dbReference>
<dbReference type="SUPFAM" id="SSF52402">
    <property type="entry name" value="Adenine nucleotide alpha hydrolases-like"/>
    <property type="match status" value="2"/>
</dbReference>
<evidence type="ECO:0000313" key="4">
    <source>
        <dbReference type="Proteomes" id="UP000184932"/>
    </source>
</evidence>
<dbReference type="Pfam" id="PF00582">
    <property type="entry name" value="Usp"/>
    <property type="match status" value="1"/>
</dbReference>
<evidence type="ECO:0000256" key="1">
    <source>
        <dbReference type="ARBA" id="ARBA00008791"/>
    </source>
</evidence>
<dbReference type="CDD" id="cd00293">
    <property type="entry name" value="USP-like"/>
    <property type="match status" value="1"/>
</dbReference>
<sequence length="284" mass="30201">MMDPKTILVPLLEPVGAGALSALALAHAEALADSFDAHLEVVAIGCDRTQIGYYYAGATAVVQQETYEEAKRTALDIETSAREHLKTSPLRWSVETAVGQMAGLAGLVAARARFADLVVMPAPYGKGRGTEFEIATEAALFDAHAPVMVVPQGDAASVRPNRAVVAWNQSPEALAAIRRAMPLLAGADLVSIAIIDPPRHGPERSDPGGALSQMLTRHGLRCEISVLSRTMPRISDVLERHVGDTGADLLVMGAYGHSRFREAILGGATRDLLEKPPVPVFMAR</sequence>
<proteinExistence type="inferred from homology"/>
<accession>A0A1N6H903</accession>
<gene>
    <name evidence="3" type="ORF">SAMN05444002_3181</name>
</gene>
<name>A0A1N6H903_9RHOB</name>
<dbReference type="AlphaFoldDB" id="A0A1N6H903"/>
<dbReference type="InterPro" id="IPR006016">
    <property type="entry name" value="UspA"/>
</dbReference>
<evidence type="ECO:0000259" key="2">
    <source>
        <dbReference type="Pfam" id="PF00582"/>
    </source>
</evidence>
<feature type="domain" description="UspA" evidence="2">
    <location>
        <begin position="162"/>
        <end position="284"/>
    </location>
</feature>
<dbReference type="PANTHER" id="PTHR46268">
    <property type="entry name" value="STRESS RESPONSE PROTEIN NHAX"/>
    <property type="match status" value="1"/>
</dbReference>
<reference evidence="4" key="1">
    <citation type="submission" date="2016-11" db="EMBL/GenBank/DDBJ databases">
        <authorList>
            <person name="Varghese N."/>
            <person name="Submissions S."/>
        </authorList>
    </citation>
    <scope>NUCLEOTIDE SEQUENCE [LARGE SCALE GENOMIC DNA]</scope>
    <source>
        <strain evidence="4">DSM 29440</strain>
    </source>
</reference>
<organism evidence="3 4">
    <name type="scientific">Vannielia litorea</name>
    <dbReference type="NCBI Taxonomy" id="1217970"/>
    <lineage>
        <taxon>Bacteria</taxon>
        <taxon>Pseudomonadati</taxon>
        <taxon>Pseudomonadota</taxon>
        <taxon>Alphaproteobacteria</taxon>
        <taxon>Rhodobacterales</taxon>
        <taxon>Paracoccaceae</taxon>
        <taxon>Vannielia</taxon>
    </lineage>
</organism>
<dbReference type="STRING" id="1217970.SAMN05444002_3181"/>
<dbReference type="Proteomes" id="UP000184932">
    <property type="component" value="Unassembled WGS sequence"/>
</dbReference>
<dbReference type="PRINTS" id="PR01438">
    <property type="entry name" value="UNVRSLSTRESS"/>
</dbReference>
<dbReference type="EMBL" id="FSRL01000001">
    <property type="protein sequence ID" value="SIO16252.1"/>
    <property type="molecule type" value="Genomic_DNA"/>
</dbReference>
<dbReference type="Gene3D" id="3.40.50.12370">
    <property type="match status" value="1"/>
</dbReference>
<dbReference type="PANTHER" id="PTHR46268:SF15">
    <property type="entry name" value="UNIVERSAL STRESS PROTEIN HP_0031"/>
    <property type="match status" value="1"/>
</dbReference>
<protein>
    <submittedName>
        <fullName evidence="3">Nucleotide-binding universal stress protein, UspA family</fullName>
    </submittedName>
</protein>